<organism evidence="1 2">
    <name type="scientific">Gracilibacillus pellucidus</name>
    <dbReference type="NCBI Taxonomy" id="3095368"/>
    <lineage>
        <taxon>Bacteria</taxon>
        <taxon>Bacillati</taxon>
        <taxon>Bacillota</taxon>
        <taxon>Bacilli</taxon>
        <taxon>Bacillales</taxon>
        <taxon>Bacillaceae</taxon>
        <taxon>Gracilibacillus</taxon>
    </lineage>
</organism>
<dbReference type="Proteomes" id="UP001277972">
    <property type="component" value="Unassembled WGS sequence"/>
</dbReference>
<accession>A0ACC6M8H7</accession>
<gene>
    <name evidence="1" type="ORF">SH601_14235</name>
</gene>
<keyword evidence="2" id="KW-1185">Reference proteome</keyword>
<protein>
    <submittedName>
        <fullName evidence="1">Uncharacterized protein</fullName>
    </submittedName>
</protein>
<evidence type="ECO:0000313" key="2">
    <source>
        <dbReference type="Proteomes" id="UP001277972"/>
    </source>
</evidence>
<proteinExistence type="predicted"/>
<name>A0ACC6M8H7_9BACI</name>
<dbReference type="EMBL" id="JAWZSR010000009">
    <property type="protein sequence ID" value="MDX8047147.1"/>
    <property type="molecule type" value="Genomic_DNA"/>
</dbReference>
<comment type="caution">
    <text evidence="1">The sequence shown here is derived from an EMBL/GenBank/DDBJ whole genome shotgun (WGS) entry which is preliminary data.</text>
</comment>
<sequence>MIGRTSEAFATHPVSWQETESITNKVFSIEIGFDCDVTAGSCGLSKAAIELIAQQSQAKMTDAEWPLIIRNALGKERIGTVNVNGLCLQQINQSTEEEKVAAWEARVRLSHYIIQSIVGLAQ</sequence>
<reference evidence="1" key="1">
    <citation type="submission" date="2023-11" db="EMBL/GenBank/DDBJ databases">
        <title>Gracilibacillus pellucida a moderately halophilic bacterium isolated from saline soil in Xinjiang province.</title>
        <authorList>
            <person name="Zhang Z."/>
            <person name="Tan F."/>
            <person name="Wang Y."/>
            <person name="Xia M."/>
        </authorList>
    </citation>
    <scope>NUCLEOTIDE SEQUENCE</scope>
    <source>
        <strain evidence="1">S3-1-1</strain>
    </source>
</reference>
<evidence type="ECO:0000313" key="1">
    <source>
        <dbReference type="EMBL" id="MDX8047147.1"/>
    </source>
</evidence>